<evidence type="ECO:0000313" key="1">
    <source>
        <dbReference type="Proteomes" id="UP000095286"/>
    </source>
</evidence>
<sequence>MIRKIYKNSKIATANTATDKNAIKKVDIFRIIDFFTSFVTTEITGYFTVIGSIFCSDHPTLAYYSGVFGMAGWTTSCFANLILIFTRTLDMYKPTLGEKLFGGNKTYIWLFSPCVYYAYILVYTRPVIYSSKAVSWMFNPYFGVDQATFPVTDFYHNSVHTFNNIAAVIVLSPMYFLLIKEIFTKVNGISKKTEEMETLKRSMLIQSGVICTFNLLSALVYVIIANVPLGLWASVLAEVGWEFSHLIMSFVLCFMNPSVKKYILKNLIPFNKTNKVNKSVAPTLSIRSVPVTKRTII</sequence>
<dbReference type="WBParaSite" id="RSKR_0000551700.1">
    <property type="protein sequence ID" value="RSKR_0000551700.1"/>
    <property type="gene ID" value="RSKR_0000551700"/>
</dbReference>
<name>A0AC35TYX9_9BILA</name>
<proteinExistence type="predicted"/>
<reference evidence="2" key="1">
    <citation type="submission" date="2016-11" db="UniProtKB">
        <authorList>
            <consortium name="WormBaseParasite"/>
        </authorList>
    </citation>
    <scope>IDENTIFICATION</scope>
    <source>
        <strain evidence="2">KR3021</strain>
    </source>
</reference>
<evidence type="ECO:0000313" key="2">
    <source>
        <dbReference type="WBParaSite" id="RSKR_0000551700.1"/>
    </source>
</evidence>
<organism evidence="1 2">
    <name type="scientific">Rhabditophanes sp. KR3021</name>
    <dbReference type="NCBI Taxonomy" id="114890"/>
    <lineage>
        <taxon>Eukaryota</taxon>
        <taxon>Metazoa</taxon>
        <taxon>Ecdysozoa</taxon>
        <taxon>Nematoda</taxon>
        <taxon>Chromadorea</taxon>
        <taxon>Rhabditida</taxon>
        <taxon>Tylenchina</taxon>
        <taxon>Panagrolaimomorpha</taxon>
        <taxon>Strongyloidoidea</taxon>
        <taxon>Alloionematidae</taxon>
        <taxon>Rhabditophanes</taxon>
    </lineage>
</organism>
<accession>A0AC35TYX9</accession>
<protein>
    <submittedName>
        <fullName evidence="2">7TM_GPCR_Srx domain-containing protein</fullName>
    </submittedName>
</protein>
<dbReference type="Proteomes" id="UP000095286">
    <property type="component" value="Unplaced"/>
</dbReference>